<keyword evidence="1" id="KW-0808">Transferase</keyword>
<dbReference type="AlphaFoldDB" id="A0A0G1UCC8"/>
<dbReference type="PANTHER" id="PTHR33477:SF3">
    <property type="entry name" value="P-LOOP NTPASE DOMAIN-CONTAINING PROTEIN LPA1 HOMOLOG 1"/>
    <property type="match status" value="1"/>
</dbReference>
<dbReference type="GO" id="GO:0016301">
    <property type="term" value="F:kinase activity"/>
    <property type="evidence" value="ECO:0007669"/>
    <property type="project" value="UniProtKB-KW"/>
</dbReference>
<dbReference type="EMBL" id="LCPF01000001">
    <property type="protein sequence ID" value="KKU91769.1"/>
    <property type="molecule type" value="Genomic_DNA"/>
</dbReference>
<name>A0A0G1UCC8_9BACT</name>
<comment type="caution">
    <text evidence="1">The sequence shown here is derived from an EMBL/GenBank/DDBJ whole genome shotgun (WGS) entry which is preliminary data.</text>
</comment>
<protein>
    <submittedName>
        <fullName evidence="1">2-phosphoglycerate kinase</fullName>
    </submittedName>
</protein>
<gene>
    <name evidence="1" type="ORF">UY23_C0001G0375</name>
</gene>
<accession>A0A0G1UCC8</accession>
<dbReference type="Proteomes" id="UP000034956">
    <property type="component" value="Unassembled WGS sequence"/>
</dbReference>
<keyword evidence="1" id="KW-0418">Kinase</keyword>
<evidence type="ECO:0000313" key="2">
    <source>
        <dbReference type="Proteomes" id="UP000034956"/>
    </source>
</evidence>
<dbReference type="Gene3D" id="3.40.50.300">
    <property type="entry name" value="P-loop containing nucleotide triphosphate hydrolases"/>
    <property type="match status" value="1"/>
</dbReference>
<evidence type="ECO:0000313" key="1">
    <source>
        <dbReference type="EMBL" id="KKU91769.1"/>
    </source>
</evidence>
<dbReference type="PANTHER" id="PTHR33477">
    <property type="entry name" value="P-LOOP NTPASE DOMAIN-CONTAINING PROTEIN LPA1 HOMOLOG 1"/>
    <property type="match status" value="1"/>
</dbReference>
<sequence length="203" mass="23338">MTNVKKDFYVVGLYGINSAGKTAISRLLMKEIPICEIQSTDNLMKLFKSYHKDPKYVGLSSRTAWKLIGEENETNIIEGFKIYRSIVSSDIDVLINRVPTENFTMIFEGIHFSPKNREADKAVKIIPILLTLQDKEAHKRRIIEKCNGRNELEQRLLDGMKTARLIQEFLIREAKENGTIVVDTSFDIVKQTLNKILKIISDY</sequence>
<organism evidence="1 2">
    <name type="scientific">Candidatus Jorgensenbacteria bacterium GW2011_GWA1_48_11</name>
    <dbReference type="NCBI Taxonomy" id="1618660"/>
    <lineage>
        <taxon>Bacteria</taxon>
        <taxon>Candidatus Joergenseniibacteriota</taxon>
    </lineage>
</organism>
<proteinExistence type="predicted"/>
<dbReference type="InterPro" id="IPR027417">
    <property type="entry name" value="P-loop_NTPase"/>
</dbReference>
<dbReference type="SUPFAM" id="SSF52540">
    <property type="entry name" value="P-loop containing nucleoside triphosphate hydrolases"/>
    <property type="match status" value="1"/>
</dbReference>
<reference evidence="1 2" key="1">
    <citation type="journal article" date="2015" name="Nature">
        <title>rRNA introns, odd ribosomes, and small enigmatic genomes across a large radiation of phyla.</title>
        <authorList>
            <person name="Brown C.T."/>
            <person name="Hug L.A."/>
            <person name="Thomas B.C."/>
            <person name="Sharon I."/>
            <person name="Castelle C.J."/>
            <person name="Singh A."/>
            <person name="Wilkins M.J."/>
            <person name="Williams K.H."/>
            <person name="Banfield J.F."/>
        </authorList>
    </citation>
    <scope>NUCLEOTIDE SEQUENCE [LARGE SCALE GENOMIC DNA]</scope>
</reference>